<dbReference type="InterPro" id="IPR001849">
    <property type="entry name" value="PH_domain"/>
</dbReference>
<dbReference type="InterPro" id="IPR011993">
    <property type="entry name" value="PH-like_dom_sf"/>
</dbReference>
<dbReference type="InterPro" id="IPR012295">
    <property type="entry name" value="TBP_dom_sf"/>
</dbReference>
<dbReference type="SUPFAM" id="SSF49348">
    <property type="entry name" value="Clathrin adaptor appendage domain"/>
    <property type="match status" value="1"/>
</dbReference>
<dbReference type="Pfam" id="PF02296">
    <property type="entry name" value="Alpha_adaptin_C"/>
    <property type="match status" value="1"/>
</dbReference>
<dbReference type="SUPFAM" id="SSF50729">
    <property type="entry name" value="PH domain-like"/>
    <property type="match status" value="1"/>
</dbReference>
<dbReference type="SUPFAM" id="SSF55711">
    <property type="entry name" value="Subdomain of clathrin and coatomer appendage domain"/>
    <property type="match status" value="1"/>
</dbReference>
<dbReference type="InterPro" id="IPR051707">
    <property type="entry name" value="PI-Interact_SigTrans_Reg"/>
</dbReference>
<dbReference type="GO" id="GO:0016192">
    <property type="term" value="P:vesicle-mediated transport"/>
    <property type="evidence" value="ECO:0007669"/>
    <property type="project" value="InterPro"/>
</dbReference>
<evidence type="ECO:0000259" key="1">
    <source>
        <dbReference type="PROSITE" id="PS50003"/>
    </source>
</evidence>
<evidence type="ECO:0000313" key="2">
    <source>
        <dbReference type="EMBL" id="CAE0366853.1"/>
    </source>
</evidence>
<dbReference type="GO" id="GO:0006886">
    <property type="term" value="P:intracellular protein transport"/>
    <property type="evidence" value="ECO:0007669"/>
    <property type="project" value="InterPro"/>
</dbReference>
<dbReference type="AlphaFoldDB" id="A0A7S3JW23"/>
<sequence length="1131" mass="123809">MGGSNSTPQTAEAVDNLAAKNISHFDHTYDAILMASSATMLAYPNVPSEAAPAPENIRRLLGQGRLVVMIMKYDKVVVKERMAGTGSDSIRTLCTINYASLKSLDWDHSVSAVKLIIAGSRDSPEDDYIVLKIPNSLELESEVKLRLRSLAAQSSTAAIQLSFNYVGVYAGPTKPKPFQRKRANLGVHEQGKLPPLSTMRDLALARHHGSGAPTRAEQSKRLRFALDEIHKGACSFTVLNAQERGKPPATGMLSVESKLMLCAGFADIPGIVYAEGTNVIVACSWDDLRRYEVWDRVYQGEHANGIELEFTDGRSFFFVLLDVLQAGCAVEHFWNRRQLKKGLPFMPKSTHGRTIIKINTLTGEIPAPPAPIGCLDVVDENNVLVRQGKLASARRTSINLSGNAKRKSTFVGTYVKGKKAMDFQIKPRTDKYWDSIVKHQGWLLKKGGVSKNWIKRYAVLYSTAMGHFLCYYSDFVKSPLFHTEERERRVIDLSKTTFIRPRSNNKEAPTNSFDICTIEREWTLSAESAASMQQWLQVITRAIDEDVAIVPDDELIFLVKPRVDPSNKLLKNEYSTALKVSASGVSVCHAASNDELQEKFFWCYTDFFKWSILHHSGKTGLQVSVFTSTDFNVKDRQEYLFRTRDAVKLATAIEFYIEKFMAAMHLYLEGTPALPISSDSGTRQDSKEIVSGETIQAPTPAADAYRQMAMDEMGKDAMITDDLIGVTEEPDDDDITATNKVIDQGPSLLDLFATPIDGSTNTNGTADPFAPKPLHDDDDPFAPKPITHPAFIKDSTPDIDNETVVSDITVAQSTMQPVTSSNEDLLFGGSADKSNMQPSNQDLLFGGNAPSSNVLTQQPPPPVTAPVVVDATSTMINESPLYDALTRLCEASGTLYENEAISINLSQEYRGSQGRIILTVRNDYPPLNQGGLVLEGATIGVDMGGSGLRNHISQISSNRLEPGQSAQVQLMLECMQPYDEAPIAILNFIIDGQRYELKVALPSVFTKFMEPVELAPQVFVQRWATLGTPGLECMTTFAAKAGPANADFAKPRLETLVNLAFATGVDDGDGTILSAASALKTGTTNAGGDKISVGCLVRLEINSVANAYRLTVRTAVPKVSQSLSRSIIAVL</sequence>
<proteinExistence type="predicted"/>
<dbReference type="PANTHER" id="PTHR14336">
    <property type="entry name" value="TANDEM PH DOMAIN CONTAINING PROTEIN"/>
    <property type="match status" value="1"/>
</dbReference>
<dbReference type="Gene3D" id="3.30.310.10">
    <property type="entry name" value="TATA-Binding Protein"/>
    <property type="match status" value="1"/>
</dbReference>
<gene>
    <name evidence="2" type="ORF">ALAG00032_LOCUS7601</name>
</gene>
<dbReference type="Gene3D" id="2.60.40.1230">
    <property type="match status" value="1"/>
</dbReference>
<organism evidence="2">
    <name type="scientific">Aureoumbra lagunensis</name>
    <dbReference type="NCBI Taxonomy" id="44058"/>
    <lineage>
        <taxon>Eukaryota</taxon>
        <taxon>Sar</taxon>
        <taxon>Stramenopiles</taxon>
        <taxon>Ochrophyta</taxon>
        <taxon>Pelagophyceae</taxon>
        <taxon>Pelagomonadales</taxon>
        <taxon>Aureoumbra</taxon>
    </lineage>
</organism>
<accession>A0A7S3JW23</accession>
<dbReference type="Gene3D" id="2.30.29.30">
    <property type="entry name" value="Pleckstrin-homology domain (PH domain)/Phosphotyrosine-binding domain (PTB)"/>
    <property type="match status" value="1"/>
</dbReference>
<dbReference type="EMBL" id="HBIJ01011115">
    <property type="protein sequence ID" value="CAE0366853.1"/>
    <property type="molecule type" value="Transcribed_RNA"/>
</dbReference>
<dbReference type="InterPro" id="IPR003164">
    <property type="entry name" value="Clathrin_a-adaptin_app_sub_C"/>
</dbReference>
<dbReference type="InterPro" id="IPR009028">
    <property type="entry name" value="Coatomer/calthrin_app_sub_C"/>
</dbReference>
<name>A0A7S3JW23_9STRA</name>
<dbReference type="InterPro" id="IPR013041">
    <property type="entry name" value="Clathrin_app_Ig-like_sf"/>
</dbReference>
<dbReference type="CDD" id="cd00821">
    <property type="entry name" value="PH"/>
    <property type="match status" value="1"/>
</dbReference>
<dbReference type="SMART" id="SM00233">
    <property type="entry name" value="PH"/>
    <property type="match status" value="1"/>
</dbReference>
<dbReference type="GO" id="GO:0030131">
    <property type="term" value="C:clathrin adaptor complex"/>
    <property type="evidence" value="ECO:0007669"/>
    <property type="project" value="InterPro"/>
</dbReference>
<dbReference type="PROSITE" id="PS50003">
    <property type="entry name" value="PH_DOMAIN"/>
    <property type="match status" value="1"/>
</dbReference>
<reference evidence="2" key="1">
    <citation type="submission" date="2021-01" db="EMBL/GenBank/DDBJ databases">
        <authorList>
            <person name="Corre E."/>
            <person name="Pelletier E."/>
            <person name="Niang G."/>
            <person name="Scheremetjew M."/>
            <person name="Finn R."/>
            <person name="Kale V."/>
            <person name="Holt S."/>
            <person name="Cochrane G."/>
            <person name="Meng A."/>
            <person name="Brown T."/>
            <person name="Cohen L."/>
        </authorList>
    </citation>
    <scope>NUCLEOTIDE SEQUENCE</scope>
    <source>
        <strain evidence="2">CCMP1510</strain>
    </source>
</reference>
<dbReference type="Pfam" id="PF00169">
    <property type="entry name" value="PH"/>
    <property type="match status" value="1"/>
</dbReference>
<protein>
    <recommendedName>
        <fullName evidence="1">PH domain-containing protein</fullName>
    </recommendedName>
</protein>
<dbReference type="PANTHER" id="PTHR14336:SF15">
    <property type="entry name" value="DUAL ADAPTER FOR PHOSPHOTYROSINE AND 3-PHOSPHOTYROSINE AND 3-PHOSPHOINOSITIDE"/>
    <property type="match status" value="1"/>
</dbReference>
<feature type="domain" description="PH" evidence="1">
    <location>
        <begin position="436"/>
        <end position="544"/>
    </location>
</feature>